<organism evidence="1 2">
    <name type="scientific">Vararia minispora EC-137</name>
    <dbReference type="NCBI Taxonomy" id="1314806"/>
    <lineage>
        <taxon>Eukaryota</taxon>
        <taxon>Fungi</taxon>
        <taxon>Dikarya</taxon>
        <taxon>Basidiomycota</taxon>
        <taxon>Agaricomycotina</taxon>
        <taxon>Agaricomycetes</taxon>
        <taxon>Russulales</taxon>
        <taxon>Lachnocladiaceae</taxon>
        <taxon>Vararia</taxon>
    </lineage>
</organism>
<proteinExistence type="predicted"/>
<dbReference type="EMBL" id="MU273533">
    <property type="protein sequence ID" value="KAI0032888.1"/>
    <property type="molecule type" value="Genomic_DNA"/>
</dbReference>
<reference evidence="1" key="2">
    <citation type="journal article" date="2022" name="New Phytol.">
        <title>Evolutionary transition to the ectomycorrhizal habit in the genomes of a hyperdiverse lineage of mushroom-forming fungi.</title>
        <authorList>
            <person name="Looney B."/>
            <person name="Miyauchi S."/>
            <person name="Morin E."/>
            <person name="Drula E."/>
            <person name="Courty P.E."/>
            <person name="Kohler A."/>
            <person name="Kuo A."/>
            <person name="LaButti K."/>
            <person name="Pangilinan J."/>
            <person name="Lipzen A."/>
            <person name="Riley R."/>
            <person name="Andreopoulos W."/>
            <person name="He G."/>
            <person name="Johnson J."/>
            <person name="Nolan M."/>
            <person name="Tritt A."/>
            <person name="Barry K.W."/>
            <person name="Grigoriev I.V."/>
            <person name="Nagy L.G."/>
            <person name="Hibbett D."/>
            <person name="Henrissat B."/>
            <person name="Matheny P.B."/>
            <person name="Labbe J."/>
            <person name="Martin F.M."/>
        </authorList>
    </citation>
    <scope>NUCLEOTIDE SEQUENCE</scope>
    <source>
        <strain evidence="1">EC-137</strain>
    </source>
</reference>
<sequence>MNHTIMQRYSLRRYLGAGASGSTWEAEDANKKKRVAIKMMSPRLRGPDLWPIATSHEASVLERFKDEGEQIIAFYAFYEEAKDRTAYIVQELAEHGTLADYMSSSPGAPDEEATRFIAAQLCLILGVLKRKNVVHMDLKAGNLAVVSKVSAGPVIKAIDFGLAKIIGDPSETFMDPVGTPGHMAPEVSMSEIMSMPYGPKVDVFSAATVIYERLTGNRLIPERFSEGGLMYSYTSLIEEKLRALRDQKGVSPAAIDFLVHTLDPDPVSRFSAEETLEHPWVRDLVLTIYPKAKAVQDTVKQFKFTCTGTGTGRSQTTGSQSESYKRSTTHLESRPECA</sequence>
<comment type="caution">
    <text evidence="1">The sequence shown here is derived from an EMBL/GenBank/DDBJ whole genome shotgun (WGS) entry which is preliminary data.</text>
</comment>
<evidence type="ECO:0000313" key="1">
    <source>
        <dbReference type="EMBL" id="KAI0032888.1"/>
    </source>
</evidence>
<gene>
    <name evidence="1" type="ORF">K488DRAFT_70270</name>
</gene>
<keyword evidence="2" id="KW-1185">Reference proteome</keyword>
<evidence type="ECO:0000313" key="2">
    <source>
        <dbReference type="Proteomes" id="UP000814128"/>
    </source>
</evidence>
<dbReference type="Proteomes" id="UP000814128">
    <property type="component" value="Unassembled WGS sequence"/>
</dbReference>
<protein>
    <submittedName>
        <fullName evidence="1">Kinase-like domain-containing protein</fullName>
    </submittedName>
</protein>
<name>A0ACB8QMC7_9AGAM</name>
<accession>A0ACB8QMC7</accession>
<reference evidence="1" key="1">
    <citation type="submission" date="2021-02" db="EMBL/GenBank/DDBJ databases">
        <authorList>
            <consortium name="DOE Joint Genome Institute"/>
            <person name="Ahrendt S."/>
            <person name="Looney B.P."/>
            <person name="Miyauchi S."/>
            <person name="Morin E."/>
            <person name="Drula E."/>
            <person name="Courty P.E."/>
            <person name="Chicoki N."/>
            <person name="Fauchery L."/>
            <person name="Kohler A."/>
            <person name="Kuo A."/>
            <person name="Labutti K."/>
            <person name="Pangilinan J."/>
            <person name="Lipzen A."/>
            <person name="Riley R."/>
            <person name="Andreopoulos W."/>
            <person name="He G."/>
            <person name="Johnson J."/>
            <person name="Barry K.W."/>
            <person name="Grigoriev I.V."/>
            <person name="Nagy L."/>
            <person name="Hibbett D."/>
            <person name="Henrissat B."/>
            <person name="Matheny P.B."/>
            <person name="Labbe J."/>
            <person name="Martin F."/>
        </authorList>
    </citation>
    <scope>NUCLEOTIDE SEQUENCE</scope>
    <source>
        <strain evidence="1">EC-137</strain>
    </source>
</reference>